<protein>
    <submittedName>
        <fullName evidence="1">Uncharacterized protein</fullName>
    </submittedName>
</protein>
<sequence>MIDHQLQTRATRYGNKGIKERQALSQAYQGSKLSFMDAYRSIQKISSMAFQRGDISRGYIIIDQKHASNLDTQLGDVFTDWAADLLREQGPLDPAVWTIGKPPDHLQQPPIVAAGASMAAIRRRVCWCQPAANQTDRTTAAIKSISGDFTVYGGPAPSPKA</sequence>
<dbReference type="AlphaFoldDB" id="F2PT21"/>
<gene>
    <name evidence="1" type="ORF">TEQG_04057</name>
</gene>
<proteinExistence type="predicted"/>
<dbReference type="VEuPathDB" id="FungiDB:TEQG_04057"/>
<dbReference type="EMBL" id="DS995737">
    <property type="protein sequence ID" value="EGE05039.1"/>
    <property type="molecule type" value="Genomic_DNA"/>
</dbReference>
<organism evidence="1 2">
    <name type="scientific">Trichophyton equinum (strain ATCC MYA-4606 / CBS 127.97)</name>
    <name type="common">Horse ringworm fungus</name>
    <dbReference type="NCBI Taxonomy" id="559882"/>
    <lineage>
        <taxon>Eukaryota</taxon>
        <taxon>Fungi</taxon>
        <taxon>Dikarya</taxon>
        <taxon>Ascomycota</taxon>
        <taxon>Pezizomycotina</taxon>
        <taxon>Eurotiomycetes</taxon>
        <taxon>Eurotiomycetidae</taxon>
        <taxon>Onygenales</taxon>
        <taxon>Arthrodermataceae</taxon>
        <taxon>Trichophyton</taxon>
    </lineage>
</organism>
<name>F2PT21_TRIEC</name>
<accession>F2PT21</accession>
<evidence type="ECO:0000313" key="2">
    <source>
        <dbReference type="Proteomes" id="UP000009169"/>
    </source>
</evidence>
<dbReference type="Proteomes" id="UP000009169">
    <property type="component" value="Unassembled WGS sequence"/>
</dbReference>
<keyword evidence="2" id="KW-1185">Reference proteome</keyword>
<reference evidence="2" key="1">
    <citation type="journal article" date="2012" name="MBio">
        <title>Comparative genome analysis of Trichophyton rubrum and related dermatophytes reveals candidate genes involved in infection.</title>
        <authorList>
            <person name="Martinez D.A."/>
            <person name="Oliver B.G."/>
            <person name="Graeser Y."/>
            <person name="Goldberg J.M."/>
            <person name="Li W."/>
            <person name="Martinez-Rossi N.M."/>
            <person name="Monod M."/>
            <person name="Shelest E."/>
            <person name="Barton R.C."/>
            <person name="Birch E."/>
            <person name="Brakhage A.A."/>
            <person name="Chen Z."/>
            <person name="Gurr S.J."/>
            <person name="Heiman D."/>
            <person name="Heitman J."/>
            <person name="Kosti I."/>
            <person name="Rossi A."/>
            <person name="Saif S."/>
            <person name="Samalova M."/>
            <person name="Saunders C.W."/>
            <person name="Shea T."/>
            <person name="Summerbell R.C."/>
            <person name="Xu J."/>
            <person name="Young S."/>
            <person name="Zeng Q."/>
            <person name="Birren B.W."/>
            <person name="Cuomo C.A."/>
            <person name="White T.C."/>
        </authorList>
    </citation>
    <scope>NUCLEOTIDE SEQUENCE [LARGE SCALE GENOMIC DNA]</scope>
    <source>
        <strain evidence="2">ATCC MYA-4606 / CBS 127.97</strain>
    </source>
</reference>
<dbReference type="HOGENOM" id="CLU_1644921_0_0_1"/>
<evidence type="ECO:0000313" key="1">
    <source>
        <dbReference type="EMBL" id="EGE05039.1"/>
    </source>
</evidence>